<keyword evidence="2" id="KW-1133">Transmembrane helix</keyword>
<feature type="compositionally biased region" description="Low complexity" evidence="1">
    <location>
        <begin position="46"/>
        <end position="56"/>
    </location>
</feature>
<dbReference type="AlphaFoldDB" id="A0A8H4W0T2"/>
<feature type="compositionally biased region" description="Low complexity" evidence="1">
    <location>
        <begin position="12"/>
        <end position="28"/>
    </location>
</feature>
<evidence type="ECO:0000313" key="3">
    <source>
        <dbReference type="EMBL" id="KAF4629397.1"/>
    </source>
</evidence>
<sequence length="665" mass="73339">MDESEEAHKSLSPESSPYSPSWPSLPSYAPYPQPPTPRSSKKSHRSTLSSTTLFSRGHGSVDSEYLTERPQTFRHYLIRDLVFGIILAGLTVPFFMYGNQAWHLHHKSVDNQQYSREFIDFGKKLATAFPFVFSVVVGRLIHQIAAWKLERGITVGHLEQLIGSRGLGSTATTQFFVRRFNFLTLFLFCTWAFSPLGSQSSLQIINLAERPITTSTNVLYFNTESDPGFSSGDVFNVPALNALYSSILMAPAAIRNSSMDLWGNVKVPDISRLPETITPDSAGWYDVPADSSTVIYSSILGNPLGNISTEGNTTFNMETSYLSFHCFNNITLRLGALDNDTAPTHNSTFQGPPTESMQFFGIAINGAYTNATYGNVADFINDTTPYEPFTIRFESFNEITAWCSITTTYVESAVFCNGANCSVTAIRPSTLHHANTNLTNLGFSGAFYQFSSNLIAASTFKVHEAYSTALEMYLANPNSAAQAGQILAPLGNVSVEDFSVRFQQIINAYWFGSYNPYVMMGNLIPNNLTFTQSDDYIPFTPPSNITTQATYVVSEEIYVCNFPWLVVLFAASTLALCAAILGAFFSLATRGPDILGYSSSLLRENLRVRGGGGESFLDGSDRARKYANMKIRLIDVEADSDIGHIAIAEDRGISKGMLMKGRLYR</sequence>
<name>A0A8H4W0T2_9HELO</name>
<evidence type="ECO:0000256" key="2">
    <source>
        <dbReference type="SAM" id="Phobius"/>
    </source>
</evidence>
<organism evidence="3 4">
    <name type="scientific">Cudoniella acicularis</name>
    <dbReference type="NCBI Taxonomy" id="354080"/>
    <lineage>
        <taxon>Eukaryota</taxon>
        <taxon>Fungi</taxon>
        <taxon>Dikarya</taxon>
        <taxon>Ascomycota</taxon>
        <taxon>Pezizomycotina</taxon>
        <taxon>Leotiomycetes</taxon>
        <taxon>Helotiales</taxon>
        <taxon>Tricladiaceae</taxon>
        <taxon>Cudoniella</taxon>
    </lineage>
</organism>
<dbReference type="EMBL" id="JAAMPI010000683">
    <property type="protein sequence ID" value="KAF4629397.1"/>
    <property type="molecule type" value="Genomic_DNA"/>
</dbReference>
<accession>A0A8H4W0T2</accession>
<evidence type="ECO:0000256" key="1">
    <source>
        <dbReference type="SAM" id="MobiDB-lite"/>
    </source>
</evidence>
<feature type="transmembrane region" description="Helical" evidence="2">
    <location>
        <begin position="562"/>
        <end position="588"/>
    </location>
</feature>
<feature type="transmembrane region" description="Helical" evidence="2">
    <location>
        <begin position="125"/>
        <end position="141"/>
    </location>
</feature>
<comment type="caution">
    <text evidence="3">The sequence shown here is derived from an EMBL/GenBank/DDBJ whole genome shotgun (WGS) entry which is preliminary data.</text>
</comment>
<feature type="compositionally biased region" description="Basic and acidic residues" evidence="1">
    <location>
        <begin position="1"/>
        <end position="11"/>
    </location>
</feature>
<feature type="region of interest" description="Disordered" evidence="1">
    <location>
        <begin position="1"/>
        <end position="58"/>
    </location>
</feature>
<dbReference type="Proteomes" id="UP000566819">
    <property type="component" value="Unassembled WGS sequence"/>
</dbReference>
<evidence type="ECO:0008006" key="5">
    <source>
        <dbReference type="Google" id="ProtNLM"/>
    </source>
</evidence>
<keyword evidence="4" id="KW-1185">Reference proteome</keyword>
<feature type="transmembrane region" description="Helical" evidence="2">
    <location>
        <begin position="76"/>
        <end position="97"/>
    </location>
</feature>
<keyword evidence="2" id="KW-0472">Membrane</keyword>
<reference evidence="3 4" key="1">
    <citation type="submission" date="2020-03" db="EMBL/GenBank/DDBJ databases">
        <title>Draft Genome Sequence of Cudoniella acicularis.</title>
        <authorList>
            <person name="Buettner E."/>
            <person name="Kellner H."/>
        </authorList>
    </citation>
    <scope>NUCLEOTIDE SEQUENCE [LARGE SCALE GENOMIC DNA]</scope>
    <source>
        <strain evidence="3 4">DSM 108380</strain>
    </source>
</reference>
<dbReference type="OrthoDB" id="3692311at2759"/>
<evidence type="ECO:0000313" key="4">
    <source>
        <dbReference type="Proteomes" id="UP000566819"/>
    </source>
</evidence>
<keyword evidence="2" id="KW-0812">Transmembrane</keyword>
<gene>
    <name evidence="3" type="ORF">G7Y89_g8755</name>
</gene>
<proteinExistence type="predicted"/>
<protein>
    <recommendedName>
        <fullName evidence="5">Transmembrane protein</fullName>
    </recommendedName>
</protein>
<feature type="transmembrane region" description="Helical" evidence="2">
    <location>
        <begin position="180"/>
        <end position="197"/>
    </location>
</feature>